<dbReference type="InterPro" id="IPR050765">
    <property type="entry name" value="Riboflavin_Biosynth_HTPR"/>
</dbReference>
<dbReference type="Gene3D" id="3.40.430.10">
    <property type="entry name" value="Dihydrofolate Reductase, subunit A"/>
    <property type="match status" value="1"/>
</dbReference>
<dbReference type="Pfam" id="PF00383">
    <property type="entry name" value="dCMP_cyt_deam_1"/>
    <property type="match status" value="1"/>
</dbReference>
<evidence type="ECO:0000256" key="9">
    <source>
        <dbReference type="ARBA" id="ARBA00022857"/>
    </source>
</evidence>
<dbReference type="Pfam" id="PF01872">
    <property type="entry name" value="RibD_C"/>
    <property type="match status" value="1"/>
</dbReference>
<dbReference type="NCBIfam" id="TIGR00227">
    <property type="entry name" value="ribD_Cterm"/>
    <property type="match status" value="1"/>
</dbReference>
<evidence type="ECO:0000256" key="5">
    <source>
        <dbReference type="ARBA" id="ARBA00007417"/>
    </source>
</evidence>
<keyword evidence="7 14" id="KW-0479">Metal-binding</keyword>
<dbReference type="PROSITE" id="PS51747">
    <property type="entry name" value="CYT_DCMP_DEAMINASES_2"/>
    <property type="match status" value="1"/>
</dbReference>
<proteinExistence type="inferred from homology"/>
<evidence type="ECO:0000256" key="12">
    <source>
        <dbReference type="ARBA" id="ARBA00049861"/>
    </source>
</evidence>
<keyword evidence="14 16" id="KW-0378">Hydrolase</keyword>
<dbReference type="SUPFAM" id="SSF53927">
    <property type="entry name" value="Cytidine deaminase-like"/>
    <property type="match status" value="1"/>
</dbReference>
<evidence type="ECO:0000256" key="13">
    <source>
        <dbReference type="ARBA" id="ARBA00049886"/>
    </source>
</evidence>
<comment type="catalytic activity">
    <reaction evidence="12 14">
        <text>5-amino-6-(5-phospho-D-ribitylamino)uracil + NADP(+) = 5-amino-6-(5-phospho-D-ribosylamino)uracil + NADPH + H(+)</text>
        <dbReference type="Rhea" id="RHEA:17845"/>
        <dbReference type="ChEBI" id="CHEBI:15378"/>
        <dbReference type="ChEBI" id="CHEBI:57783"/>
        <dbReference type="ChEBI" id="CHEBI:58349"/>
        <dbReference type="ChEBI" id="CHEBI:58421"/>
        <dbReference type="ChEBI" id="CHEBI:58453"/>
        <dbReference type="EC" id="1.1.1.193"/>
    </reaction>
</comment>
<reference evidence="17" key="1">
    <citation type="journal article" date="2019" name="Int. J. Syst. Evol. Microbiol.">
        <title>The Global Catalogue of Microorganisms (GCM) 10K type strain sequencing project: providing services to taxonomists for standard genome sequencing and annotation.</title>
        <authorList>
            <consortium name="The Broad Institute Genomics Platform"/>
            <consortium name="The Broad Institute Genome Sequencing Center for Infectious Disease"/>
            <person name="Wu L."/>
            <person name="Ma J."/>
        </authorList>
    </citation>
    <scope>NUCLEOTIDE SEQUENCE [LARGE SCALE GENOMIC DNA]</scope>
    <source>
        <strain evidence="17">CCUG 50353</strain>
    </source>
</reference>
<dbReference type="EMBL" id="JBHSEF010000029">
    <property type="protein sequence ID" value="MFC4356281.1"/>
    <property type="molecule type" value="Genomic_DNA"/>
</dbReference>
<organism evidence="16 17">
    <name type="scientific">Chryseomicrobium palamuruense</name>
    <dbReference type="NCBI Taxonomy" id="682973"/>
    <lineage>
        <taxon>Bacteria</taxon>
        <taxon>Bacillati</taxon>
        <taxon>Bacillota</taxon>
        <taxon>Bacilli</taxon>
        <taxon>Bacillales</taxon>
        <taxon>Caryophanaceae</taxon>
        <taxon>Chryseomicrobium</taxon>
    </lineage>
</organism>
<keyword evidence="8 14" id="KW-0862">Zinc</keyword>
<dbReference type="PANTHER" id="PTHR38011">
    <property type="entry name" value="DIHYDROFOLATE REDUCTASE FAMILY PROTEIN (AFU_ORTHOLOGUE AFUA_8G06820)"/>
    <property type="match status" value="1"/>
</dbReference>
<comment type="pathway">
    <text evidence="3 14">Cofactor biosynthesis; riboflavin biosynthesis; 5-amino-6-(D-ribitylamino)uracil from GTP: step 3/4.</text>
</comment>
<dbReference type="InterPro" id="IPR011549">
    <property type="entry name" value="RibD_C"/>
</dbReference>
<keyword evidence="10 14" id="KW-0560">Oxidoreductase</keyword>
<dbReference type="PIRSF" id="PIRSF006769">
    <property type="entry name" value="RibD"/>
    <property type="match status" value="1"/>
</dbReference>
<dbReference type="PANTHER" id="PTHR38011:SF7">
    <property type="entry name" value="2,5-DIAMINO-6-RIBOSYLAMINO-4(3H)-PYRIMIDINONE 5'-PHOSPHATE REDUCTASE"/>
    <property type="match status" value="1"/>
</dbReference>
<comment type="cofactor">
    <cofactor evidence="14">
        <name>Zn(2+)</name>
        <dbReference type="ChEBI" id="CHEBI:29105"/>
    </cofactor>
    <text evidence="14">Binds 1 zinc ion.</text>
</comment>
<evidence type="ECO:0000256" key="4">
    <source>
        <dbReference type="ARBA" id="ARBA00005259"/>
    </source>
</evidence>
<dbReference type="NCBIfam" id="TIGR00326">
    <property type="entry name" value="eubact_ribD"/>
    <property type="match status" value="1"/>
</dbReference>
<dbReference type="Proteomes" id="UP001595733">
    <property type="component" value="Unassembled WGS sequence"/>
</dbReference>
<accession>A0ABV8V069</accession>
<dbReference type="RefSeq" id="WP_378142852.1">
    <property type="nucleotide sequence ID" value="NZ_JBHSEF010000029.1"/>
</dbReference>
<dbReference type="PROSITE" id="PS00903">
    <property type="entry name" value="CYT_DCMP_DEAMINASES_1"/>
    <property type="match status" value="1"/>
</dbReference>
<evidence type="ECO:0000256" key="6">
    <source>
        <dbReference type="ARBA" id="ARBA00022619"/>
    </source>
</evidence>
<dbReference type="SUPFAM" id="SSF53597">
    <property type="entry name" value="Dihydrofolate reductase-like"/>
    <property type="match status" value="1"/>
</dbReference>
<keyword evidence="6 14" id="KW-0686">Riboflavin biosynthesis</keyword>
<evidence type="ECO:0000256" key="7">
    <source>
        <dbReference type="ARBA" id="ARBA00022723"/>
    </source>
</evidence>
<comment type="similarity">
    <text evidence="4 14">In the N-terminal section; belongs to the cytidine and deoxycytidylate deaminase family.</text>
</comment>
<evidence type="ECO:0000313" key="16">
    <source>
        <dbReference type="EMBL" id="MFC4356281.1"/>
    </source>
</evidence>
<dbReference type="GO" id="GO:0008835">
    <property type="term" value="F:diaminohydroxyphosphoribosylaminopyrimidine deaminase activity"/>
    <property type="evidence" value="ECO:0007669"/>
    <property type="project" value="UniProtKB-EC"/>
</dbReference>
<name>A0ABV8V069_9BACL</name>
<comment type="catalytic activity">
    <reaction evidence="13 14">
        <text>2,5-diamino-6-hydroxy-4-(5-phosphoribosylamino)-pyrimidine + H2O + H(+) = 5-amino-6-(5-phospho-D-ribosylamino)uracil + NH4(+)</text>
        <dbReference type="Rhea" id="RHEA:21868"/>
        <dbReference type="ChEBI" id="CHEBI:15377"/>
        <dbReference type="ChEBI" id="CHEBI:15378"/>
        <dbReference type="ChEBI" id="CHEBI:28938"/>
        <dbReference type="ChEBI" id="CHEBI:58453"/>
        <dbReference type="ChEBI" id="CHEBI:58614"/>
        <dbReference type="EC" id="3.5.4.26"/>
    </reaction>
</comment>
<dbReference type="InterPro" id="IPR024072">
    <property type="entry name" value="DHFR-like_dom_sf"/>
</dbReference>
<dbReference type="InterPro" id="IPR002734">
    <property type="entry name" value="RibDG_C"/>
</dbReference>
<comment type="caution">
    <text evidence="16">The sequence shown here is derived from an EMBL/GenBank/DDBJ whole genome shotgun (WGS) entry which is preliminary data.</text>
</comment>
<evidence type="ECO:0000259" key="15">
    <source>
        <dbReference type="PROSITE" id="PS51747"/>
    </source>
</evidence>
<comment type="pathway">
    <text evidence="2 14">Cofactor biosynthesis; riboflavin biosynthesis; 5-amino-6-(D-ribitylamino)uracil from GTP: step 2/4.</text>
</comment>
<dbReference type="InterPro" id="IPR004794">
    <property type="entry name" value="Eubact_RibD"/>
</dbReference>
<dbReference type="EC" id="3.5.4.26" evidence="14"/>
<evidence type="ECO:0000256" key="10">
    <source>
        <dbReference type="ARBA" id="ARBA00023002"/>
    </source>
</evidence>
<dbReference type="CDD" id="cd01284">
    <property type="entry name" value="Riboflavin_deaminase-reductase"/>
    <property type="match status" value="1"/>
</dbReference>
<dbReference type="GO" id="GO:0008703">
    <property type="term" value="F:5-amino-6-(5-phosphoribosylamino)uracil reductase activity"/>
    <property type="evidence" value="ECO:0007669"/>
    <property type="project" value="UniProtKB-EC"/>
</dbReference>
<dbReference type="InterPro" id="IPR016192">
    <property type="entry name" value="APOBEC/CMP_deaminase_Zn-bd"/>
</dbReference>
<evidence type="ECO:0000256" key="11">
    <source>
        <dbReference type="ARBA" id="ARBA00023268"/>
    </source>
</evidence>
<evidence type="ECO:0000256" key="14">
    <source>
        <dbReference type="PIRNR" id="PIRNR006769"/>
    </source>
</evidence>
<dbReference type="InterPro" id="IPR002125">
    <property type="entry name" value="CMP_dCMP_dom"/>
</dbReference>
<keyword evidence="9 14" id="KW-0521">NADP</keyword>
<evidence type="ECO:0000256" key="3">
    <source>
        <dbReference type="ARBA" id="ARBA00004910"/>
    </source>
</evidence>
<feature type="domain" description="CMP/dCMP-type deaminase" evidence="15">
    <location>
        <begin position="1"/>
        <end position="123"/>
    </location>
</feature>
<comment type="similarity">
    <text evidence="5 14">In the C-terminal section; belongs to the HTP reductase family.</text>
</comment>
<evidence type="ECO:0000256" key="1">
    <source>
        <dbReference type="ARBA" id="ARBA00002151"/>
    </source>
</evidence>
<dbReference type="InterPro" id="IPR016193">
    <property type="entry name" value="Cytidine_deaminase-like"/>
</dbReference>
<dbReference type="Gene3D" id="3.40.140.10">
    <property type="entry name" value="Cytidine Deaminase, domain 2"/>
    <property type="match status" value="1"/>
</dbReference>
<keyword evidence="11" id="KW-0511">Multifunctional enzyme</keyword>
<gene>
    <name evidence="16" type="primary">ribD</name>
    <name evidence="16" type="ORF">ACFO0S_14565</name>
</gene>
<sequence length="386" mass="41432">MTDQAYMQLALSLAEATRGQTSPNPSVAAIVVKNGSILGTGVHVKAGGPHAEVHALRQAGEEARGATIYVTLEPCAHTGKTPPCVEAIINAGIQEVVVATTDPNPLVAGKGIAYLERHGISVTVGVEEERAKQLNASFFYSIQNQLPFVTLKAGMTLDGKIATSTGESKWITSQAAREDAHTLRHQNDAILVGKHTILHDNPSLTTRRPRGGHNPIRIVLDSELTIPITSKIVQDKEAPTWIYTTRRAPKERQAKLQEAGIEVIMCDDDTISVSAVLQDLAERQIQSVLVEGGAEVLASFLQAEAFQQLVLYIAPTIFGGSAKPIFGSANIASILDAYALTFDQIEQLGPDIKITATPRRKESVTCSQESLKNLEPSPVSVVLENQ</sequence>
<evidence type="ECO:0000313" key="17">
    <source>
        <dbReference type="Proteomes" id="UP001595733"/>
    </source>
</evidence>
<evidence type="ECO:0000256" key="2">
    <source>
        <dbReference type="ARBA" id="ARBA00004882"/>
    </source>
</evidence>
<dbReference type="EC" id="1.1.1.193" evidence="14"/>
<comment type="function">
    <text evidence="1 14">Converts 2,5-diamino-6-(ribosylamino)-4(3h)-pyrimidinone 5'-phosphate into 5-amino-6-(ribosylamino)-2,4(1h,3h)-pyrimidinedione 5'-phosphate.</text>
</comment>
<keyword evidence="17" id="KW-1185">Reference proteome</keyword>
<evidence type="ECO:0000256" key="8">
    <source>
        <dbReference type="ARBA" id="ARBA00022833"/>
    </source>
</evidence>
<protein>
    <recommendedName>
        <fullName evidence="14">Riboflavin biosynthesis protein RibD</fullName>
    </recommendedName>
    <domain>
        <recommendedName>
            <fullName evidence="14">Diaminohydroxyphosphoribosylaminopyrimidine deaminase</fullName>
            <shortName evidence="14">DRAP deaminase</shortName>
            <ecNumber evidence="14">3.5.4.26</ecNumber>
        </recommendedName>
        <alternativeName>
            <fullName evidence="14">Riboflavin-specific deaminase</fullName>
        </alternativeName>
    </domain>
    <domain>
        <recommendedName>
            <fullName evidence="14">5-amino-6-(5-phosphoribosylamino)uracil reductase</fullName>
            <ecNumber evidence="14">1.1.1.193</ecNumber>
        </recommendedName>
        <alternativeName>
            <fullName evidence="14">HTP reductase</fullName>
        </alternativeName>
    </domain>
</protein>